<evidence type="ECO:0000313" key="2">
    <source>
        <dbReference type="EMBL" id="JAC65255.1"/>
    </source>
</evidence>
<proteinExistence type="predicted"/>
<dbReference type="AlphaFoldDB" id="A0A061R3J3"/>
<dbReference type="EMBL" id="GBEZ01021497">
    <property type="protein sequence ID" value="JAC65255.1"/>
    <property type="molecule type" value="Transcribed_RNA"/>
</dbReference>
<feature type="region of interest" description="Disordered" evidence="1">
    <location>
        <begin position="259"/>
        <end position="283"/>
    </location>
</feature>
<evidence type="ECO:0000256" key="1">
    <source>
        <dbReference type="SAM" id="MobiDB-lite"/>
    </source>
</evidence>
<organism evidence="2">
    <name type="scientific">Tetraselmis sp. GSL018</name>
    <dbReference type="NCBI Taxonomy" id="582737"/>
    <lineage>
        <taxon>Eukaryota</taxon>
        <taxon>Viridiplantae</taxon>
        <taxon>Chlorophyta</taxon>
        <taxon>core chlorophytes</taxon>
        <taxon>Chlorodendrophyceae</taxon>
        <taxon>Chlorodendrales</taxon>
        <taxon>Chlorodendraceae</taxon>
        <taxon>Tetraselmis</taxon>
    </lineage>
</organism>
<feature type="region of interest" description="Disordered" evidence="1">
    <location>
        <begin position="599"/>
        <end position="620"/>
    </location>
</feature>
<sequence>MARALLSAGCRSPRRSASALSHPPPPLCLHCLLPDTVPCESPSLSLRRLAETKCAAVFALRVLMACIASSPTSFPGATVAPPPPISPALPPSLPLSLSLICPFSAGPGPFRLPSRFSPVPPSPPPPLLHAFTCRSPSFPFLSFSLQLLCPRFPFLNTFHPFLPYPLPSSFFLPSLLAPTFSPSLPPLSPSSRPPPSRFCSFPLPSFPSQPSLPQWTPLQSGNWEWHVEIQGAPLSPSRPHGDPSGLCCLLELPPPRGSVCSREAPGNPSEIPRPRPPPNPRRSVSFPLLTLLPDGPPAVGGNRQTVQAANLVASVGFPSLCALEPPLAAAWWAQLSAIVAACLGAPDPQAPGVEASAESSGGRSFEPPGFISWGDARGSLQGDAGARRVLRQALLACAGAWRRSCSPAAPAAAACARADAREAVCRESVVTVRLVAAAVGHSDPDVAEAAMHAAKCAGARTPPLGCPGLEPLAAEAWRQVIRQLILRLDTGGDPVRDRLPALALQALARVIALPVAAEALADEEHASAAAVGPLLSPLLEACRGRHLAATTGGPCLGLRVRVCAQLLGDRRLPLPPGMREQAVCGMAALAADALHAGDAEGASEGAPNAGHANDPDGDTGDELCAELMEGLLRCVVSEEELGLVGGAVLRRLRRDSLGHLGVEMREGALRKAALELAARASAAGRGVQVRRSGLRCLAGWVAHGGRGAPESTAALLAACLAGGGEEEDEEGEGAGAAPDAVVALSACLPLGTAAAAQLAESSRAGERVAAALDSRSPGASEAAARVADAVLSHLGGGGPCGSGWRAAEDRLKALRDGGGRGGSRASAEREALLDVPELEGISGGLLEDLELDCD</sequence>
<gene>
    <name evidence="2" type="ORF">TSPGSL018_16445</name>
</gene>
<name>A0A061R3J3_9CHLO</name>
<reference evidence="2" key="1">
    <citation type="submission" date="2014-05" db="EMBL/GenBank/DDBJ databases">
        <title>The transcriptome of the halophilic microalga Tetraselmis sp. GSL018 isolated from the Great Salt Lake, Utah.</title>
        <authorList>
            <person name="Jinkerson R.E."/>
            <person name="D'Adamo S."/>
            <person name="Posewitz M.C."/>
        </authorList>
    </citation>
    <scope>NUCLEOTIDE SEQUENCE</scope>
    <source>
        <strain evidence="2">GSL018</strain>
    </source>
</reference>
<protein>
    <submittedName>
        <fullName evidence="2">Uncharacterized protein</fullName>
    </submittedName>
</protein>
<accession>A0A061R3J3</accession>